<dbReference type="Gene3D" id="1.10.287.130">
    <property type="match status" value="1"/>
</dbReference>
<dbReference type="Proteomes" id="UP000265930">
    <property type="component" value="Unassembled WGS sequence"/>
</dbReference>
<evidence type="ECO:0000256" key="4">
    <source>
        <dbReference type="ARBA" id="ARBA00022475"/>
    </source>
</evidence>
<dbReference type="GO" id="GO:0005524">
    <property type="term" value="F:ATP binding"/>
    <property type="evidence" value="ECO:0007669"/>
    <property type="project" value="UniProtKB-KW"/>
</dbReference>
<proteinExistence type="predicted"/>
<dbReference type="EMBL" id="MZGT01000052">
    <property type="protein sequence ID" value="OPJ59409.1"/>
    <property type="molecule type" value="Genomic_DNA"/>
</dbReference>
<evidence type="ECO:0000259" key="15">
    <source>
        <dbReference type="PROSITE" id="PS50109"/>
    </source>
</evidence>
<comment type="caution">
    <text evidence="17">The sequence shown here is derived from an EMBL/GenBank/DDBJ whole genome shotgun (WGS) entry which is preliminary data.</text>
</comment>
<dbReference type="EMBL" id="QXDJ01000003">
    <property type="protein sequence ID" value="RII34289.1"/>
    <property type="molecule type" value="Genomic_DNA"/>
</dbReference>
<evidence type="ECO:0000256" key="10">
    <source>
        <dbReference type="ARBA" id="ARBA00022840"/>
    </source>
</evidence>
<dbReference type="Pfam" id="PF02518">
    <property type="entry name" value="HATPase_c"/>
    <property type="match status" value="1"/>
</dbReference>
<dbReference type="InterPro" id="IPR036097">
    <property type="entry name" value="HisK_dim/P_sf"/>
</dbReference>
<dbReference type="GO" id="GO:0005886">
    <property type="term" value="C:plasma membrane"/>
    <property type="evidence" value="ECO:0007669"/>
    <property type="project" value="UniProtKB-SubCell"/>
</dbReference>
<evidence type="ECO:0000313" key="18">
    <source>
        <dbReference type="EMBL" id="RII34289.1"/>
    </source>
</evidence>
<keyword evidence="13 14" id="KW-0472">Membrane</keyword>
<dbReference type="STRING" id="225345.CLCHR_34800"/>
<accession>A0A1V4IHK8</accession>
<dbReference type="PROSITE" id="PS50109">
    <property type="entry name" value="HIS_KIN"/>
    <property type="match status" value="1"/>
</dbReference>
<dbReference type="SMART" id="SM00387">
    <property type="entry name" value="HATPase_c"/>
    <property type="match status" value="1"/>
</dbReference>
<feature type="transmembrane region" description="Helical" evidence="14">
    <location>
        <begin position="175"/>
        <end position="194"/>
    </location>
</feature>
<evidence type="ECO:0000256" key="7">
    <source>
        <dbReference type="ARBA" id="ARBA00022692"/>
    </source>
</evidence>
<evidence type="ECO:0000256" key="8">
    <source>
        <dbReference type="ARBA" id="ARBA00022741"/>
    </source>
</evidence>
<dbReference type="InterPro" id="IPR003660">
    <property type="entry name" value="HAMP_dom"/>
</dbReference>
<dbReference type="Proteomes" id="UP000191056">
    <property type="component" value="Unassembled WGS sequence"/>
</dbReference>
<dbReference type="Gene3D" id="6.10.340.10">
    <property type="match status" value="1"/>
</dbReference>
<keyword evidence="6 17" id="KW-0808">Transferase</keyword>
<evidence type="ECO:0000313" key="19">
    <source>
        <dbReference type="Proteomes" id="UP000191056"/>
    </source>
</evidence>
<dbReference type="AlphaFoldDB" id="A0A1V4IHK8"/>
<evidence type="ECO:0000256" key="13">
    <source>
        <dbReference type="ARBA" id="ARBA00023136"/>
    </source>
</evidence>
<evidence type="ECO:0000313" key="17">
    <source>
        <dbReference type="EMBL" id="OPJ59409.1"/>
    </source>
</evidence>
<dbReference type="InterPro" id="IPR036890">
    <property type="entry name" value="HATPase_C_sf"/>
</dbReference>
<evidence type="ECO:0000256" key="2">
    <source>
        <dbReference type="ARBA" id="ARBA00004651"/>
    </source>
</evidence>
<evidence type="ECO:0000259" key="16">
    <source>
        <dbReference type="PROSITE" id="PS50885"/>
    </source>
</evidence>
<evidence type="ECO:0000256" key="9">
    <source>
        <dbReference type="ARBA" id="ARBA00022777"/>
    </source>
</evidence>
<keyword evidence="12" id="KW-0902">Two-component regulatory system</keyword>
<name>A0A1V4IHK8_9CLOT</name>
<keyword evidence="4" id="KW-1003">Cell membrane</keyword>
<evidence type="ECO:0000313" key="20">
    <source>
        <dbReference type="Proteomes" id="UP000265930"/>
    </source>
</evidence>
<feature type="transmembrane region" description="Helical" evidence="14">
    <location>
        <begin position="15"/>
        <end position="38"/>
    </location>
</feature>
<dbReference type="Gene3D" id="3.30.565.10">
    <property type="entry name" value="Histidine kinase-like ATPase, C-terminal domain"/>
    <property type="match status" value="1"/>
</dbReference>
<dbReference type="Pfam" id="PF00672">
    <property type="entry name" value="HAMP"/>
    <property type="match status" value="1"/>
</dbReference>
<evidence type="ECO:0000256" key="14">
    <source>
        <dbReference type="SAM" id="Phobius"/>
    </source>
</evidence>
<evidence type="ECO:0000256" key="11">
    <source>
        <dbReference type="ARBA" id="ARBA00022989"/>
    </source>
</evidence>
<dbReference type="InterPro" id="IPR003661">
    <property type="entry name" value="HisK_dim/P_dom"/>
</dbReference>
<dbReference type="PANTHER" id="PTHR45528:SF1">
    <property type="entry name" value="SENSOR HISTIDINE KINASE CPXA"/>
    <property type="match status" value="1"/>
</dbReference>
<dbReference type="PROSITE" id="PS50885">
    <property type="entry name" value="HAMP"/>
    <property type="match status" value="1"/>
</dbReference>
<evidence type="ECO:0000256" key="12">
    <source>
        <dbReference type="ARBA" id="ARBA00023012"/>
    </source>
</evidence>
<dbReference type="EC" id="2.7.13.3" evidence="3"/>
<dbReference type="InterPro" id="IPR050398">
    <property type="entry name" value="HssS/ArlS-like"/>
</dbReference>
<dbReference type="PRINTS" id="PR00344">
    <property type="entry name" value="BCTRLSENSOR"/>
</dbReference>
<gene>
    <name evidence="17" type="primary">cssS_2</name>
    <name evidence="17" type="ORF">CLCHR_34800</name>
    <name evidence="18" type="ORF">D2A34_14150</name>
</gene>
<comment type="catalytic activity">
    <reaction evidence="1">
        <text>ATP + protein L-histidine = ADP + protein N-phospho-L-histidine.</text>
        <dbReference type="EC" id="2.7.13.3"/>
    </reaction>
</comment>
<evidence type="ECO:0000256" key="6">
    <source>
        <dbReference type="ARBA" id="ARBA00022679"/>
    </source>
</evidence>
<keyword evidence="9 17" id="KW-0418">Kinase</keyword>
<organism evidence="17 19">
    <name type="scientific">Clostridium chromiireducens</name>
    <dbReference type="NCBI Taxonomy" id="225345"/>
    <lineage>
        <taxon>Bacteria</taxon>
        <taxon>Bacillati</taxon>
        <taxon>Bacillota</taxon>
        <taxon>Clostridia</taxon>
        <taxon>Eubacteriales</taxon>
        <taxon>Clostridiaceae</taxon>
        <taxon>Clostridium</taxon>
    </lineage>
</organism>
<dbReference type="SUPFAM" id="SSF55874">
    <property type="entry name" value="ATPase domain of HSP90 chaperone/DNA topoisomerase II/histidine kinase"/>
    <property type="match status" value="1"/>
</dbReference>
<reference evidence="17 19" key="1">
    <citation type="submission" date="2017-03" db="EMBL/GenBank/DDBJ databases">
        <title>Genome sequence of Clostridium chromiireducens DSM 23318.</title>
        <authorList>
            <person name="Poehlein A."/>
            <person name="Daniel R."/>
        </authorList>
    </citation>
    <scope>NUCLEOTIDE SEQUENCE [LARGE SCALE GENOMIC DNA]</scope>
    <source>
        <strain evidence="17 19">DSM 23318</strain>
    </source>
</reference>
<protein>
    <recommendedName>
        <fullName evidence="3">histidine kinase</fullName>
        <ecNumber evidence="3">2.7.13.3</ecNumber>
    </recommendedName>
</protein>
<dbReference type="InterPro" id="IPR003594">
    <property type="entry name" value="HATPase_dom"/>
</dbReference>
<comment type="subcellular location">
    <subcellularLocation>
        <location evidence="2">Cell membrane</location>
        <topology evidence="2">Multi-pass membrane protein</topology>
    </subcellularLocation>
</comment>
<dbReference type="InterPro" id="IPR004358">
    <property type="entry name" value="Sig_transdc_His_kin-like_C"/>
</dbReference>
<reference evidence="18 20" key="2">
    <citation type="submission" date="2018-08" db="EMBL/GenBank/DDBJ databases">
        <title>Genome of Clostridium chromiireducens C1, DSM12136.</title>
        <authorList>
            <person name="Xing M."/>
            <person name="Wei Y."/>
            <person name="Ang E.L."/>
            <person name="Zhao H."/>
            <person name="Zhang Y."/>
        </authorList>
    </citation>
    <scope>NUCLEOTIDE SEQUENCE [LARGE SCALE GENOMIC DNA]</scope>
    <source>
        <strain evidence="18 20">C1</strain>
    </source>
</reference>
<evidence type="ECO:0000256" key="3">
    <source>
        <dbReference type="ARBA" id="ARBA00012438"/>
    </source>
</evidence>
<dbReference type="SMART" id="SM00304">
    <property type="entry name" value="HAMP"/>
    <property type="match status" value="1"/>
</dbReference>
<dbReference type="SUPFAM" id="SSF47384">
    <property type="entry name" value="Homodimeric domain of signal transducing histidine kinase"/>
    <property type="match status" value="1"/>
</dbReference>
<keyword evidence="10" id="KW-0067">ATP-binding</keyword>
<keyword evidence="8" id="KW-0547">Nucleotide-binding</keyword>
<dbReference type="RefSeq" id="WP_079441104.1">
    <property type="nucleotide sequence ID" value="NZ_MZGT01000052.1"/>
</dbReference>
<dbReference type="CDD" id="cd06225">
    <property type="entry name" value="HAMP"/>
    <property type="match status" value="1"/>
</dbReference>
<keyword evidence="11 14" id="KW-1133">Transmembrane helix</keyword>
<dbReference type="InterPro" id="IPR005467">
    <property type="entry name" value="His_kinase_dom"/>
</dbReference>
<evidence type="ECO:0000256" key="1">
    <source>
        <dbReference type="ARBA" id="ARBA00000085"/>
    </source>
</evidence>
<dbReference type="PANTHER" id="PTHR45528">
    <property type="entry name" value="SENSOR HISTIDINE KINASE CPXA"/>
    <property type="match status" value="1"/>
</dbReference>
<keyword evidence="7 14" id="KW-0812">Transmembrane</keyword>
<feature type="domain" description="HAMP" evidence="16">
    <location>
        <begin position="195"/>
        <end position="247"/>
    </location>
</feature>
<feature type="domain" description="Histidine kinase" evidence="15">
    <location>
        <begin position="255"/>
        <end position="458"/>
    </location>
</feature>
<keyword evidence="19" id="KW-1185">Reference proteome</keyword>
<dbReference type="Pfam" id="PF00512">
    <property type="entry name" value="HisKA"/>
    <property type="match status" value="1"/>
</dbReference>
<keyword evidence="5" id="KW-0597">Phosphoprotein</keyword>
<sequence length="458" mass="53295">MSRVSKFLSNKSIAFQIWIVFSAMMLLIIGMLVTMSLLNFKNFLYDKAFEVIESAQKNAIINIKENNGYIQLPNIDSDTDNDKRPLHHIIYPSNSNENIDHILSDKQSSENLWNKVLIQYKNQKTDSQRYTYAGNDDELFYVITKYSSNEKSGFIFSYTRDVQAEKLYKQIARKIILMTIIASFFSLIIVRKLAGYLSKPIKSLKENVEKIGQKEWNTPISVDRKDEIGELSEAIESMRQQLVKNDEAQQWMLQNISHELKTPVMVIRSYAQSVGDGIFPKGDLSSTMLTIDSEAERLEKRIKDLLYLTKLDYLLQHKRIEELINMKELIEETVDRFRFRREELNWKLELENIIILGDYEQWKVVVENILENSIRYSRSKVRISVKTSSDSILLEIYNDGEFIEESSLNELFKPFKKGKKGKFGLGLAIAKRIIESYDGHIWAANENVGVSFKIELKK</sequence>
<dbReference type="SUPFAM" id="SSF158472">
    <property type="entry name" value="HAMP domain-like"/>
    <property type="match status" value="1"/>
</dbReference>
<dbReference type="CDD" id="cd00082">
    <property type="entry name" value="HisKA"/>
    <property type="match status" value="1"/>
</dbReference>
<dbReference type="GO" id="GO:0000155">
    <property type="term" value="F:phosphorelay sensor kinase activity"/>
    <property type="evidence" value="ECO:0007669"/>
    <property type="project" value="InterPro"/>
</dbReference>
<evidence type="ECO:0000256" key="5">
    <source>
        <dbReference type="ARBA" id="ARBA00022553"/>
    </source>
</evidence>
<dbReference type="SMART" id="SM00388">
    <property type="entry name" value="HisKA"/>
    <property type="match status" value="1"/>
</dbReference>
<dbReference type="OrthoDB" id="9780718at2"/>